<dbReference type="RefSeq" id="WP_083317877.1">
    <property type="nucleotide sequence ID" value="NZ_CABLCA010000129.1"/>
</dbReference>
<gene>
    <name evidence="1" type="ORF">P7D78_20710</name>
</gene>
<name>A0AAW8T099_9ENTE</name>
<dbReference type="EMBL" id="JARPXM010000052">
    <property type="protein sequence ID" value="MDT2540530.1"/>
    <property type="molecule type" value="Genomic_DNA"/>
</dbReference>
<comment type="caution">
    <text evidence="1">The sequence shown here is derived from an EMBL/GenBank/DDBJ whole genome shotgun (WGS) entry which is preliminary data.</text>
</comment>
<protein>
    <submittedName>
        <fullName evidence="1">Uncharacterized protein</fullName>
    </submittedName>
</protein>
<sequence length="94" mass="11380">MDKRVLVLARKYMDEDDFHELYMYEDISKPKQIKDLDTDEVSLVFKSKGEDFVDELDDIEWYRIVPSNSHMANYVRKNERYDCTWDDDGELEDD</sequence>
<dbReference type="AlphaFoldDB" id="A0AAW8T099"/>
<dbReference type="Proteomes" id="UP001249240">
    <property type="component" value="Unassembled WGS sequence"/>
</dbReference>
<evidence type="ECO:0000313" key="2">
    <source>
        <dbReference type="Proteomes" id="UP001249240"/>
    </source>
</evidence>
<organism evidence="1 2">
    <name type="scientific">Enterococcus raffinosus</name>
    <dbReference type="NCBI Taxonomy" id="71452"/>
    <lineage>
        <taxon>Bacteria</taxon>
        <taxon>Bacillati</taxon>
        <taxon>Bacillota</taxon>
        <taxon>Bacilli</taxon>
        <taxon>Lactobacillales</taxon>
        <taxon>Enterococcaceae</taxon>
        <taxon>Enterococcus</taxon>
    </lineage>
</organism>
<reference evidence="1" key="1">
    <citation type="submission" date="2023-03" db="EMBL/GenBank/DDBJ databases">
        <authorList>
            <person name="Shen W."/>
            <person name="Cai J."/>
        </authorList>
    </citation>
    <scope>NUCLEOTIDE SEQUENCE</scope>
    <source>
        <strain evidence="1">B646-2</strain>
    </source>
</reference>
<evidence type="ECO:0000313" key="1">
    <source>
        <dbReference type="EMBL" id="MDT2540530.1"/>
    </source>
</evidence>
<accession>A0AAW8T099</accession>
<proteinExistence type="predicted"/>